<dbReference type="CDD" id="cd05269">
    <property type="entry name" value="TMR_SDR_a"/>
    <property type="match status" value="1"/>
</dbReference>
<accession>A0ABQ6Q5X7</accession>
<dbReference type="Gene3D" id="3.90.25.10">
    <property type="entry name" value="UDP-galactose 4-epimerase, domain 1"/>
    <property type="match status" value="1"/>
</dbReference>
<dbReference type="SUPFAM" id="SSF51735">
    <property type="entry name" value="NAD(P)-binding Rossmann-fold domains"/>
    <property type="match status" value="1"/>
</dbReference>
<organism evidence="2 3">
    <name type="scientific">Algoriphagus taiwanensis</name>
    <dbReference type="NCBI Taxonomy" id="1445656"/>
    <lineage>
        <taxon>Bacteria</taxon>
        <taxon>Pseudomonadati</taxon>
        <taxon>Bacteroidota</taxon>
        <taxon>Cytophagia</taxon>
        <taxon>Cytophagales</taxon>
        <taxon>Cyclobacteriaceae</taxon>
        <taxon>Algoriphagus</taxon>
    </lineage>
</organism>
<evidence type="ECO:0000259" key="1">
    <source>
        <dbReference type="Pfam" id="PF05368"/>
    </source>
</evidence>
<dbReference type="RefSeq" id="WP_338230338.1">
    <property type="nucleotide sequence ID" value="NZ_BTPE01000020.1"/>
</dbReference>
<evidence type="ECO:0000313" key="3">
    <source>
        <dbReference type="Proteomes" id="UP001307705"/>
    </source>
</evidence>
<gene>
    <name evidence="2" type="ORF">Ataiwa_37840</name>
</gene>
<sequence length="286" mass="31941">MNKKILITGSTGTIGQSLVKLLQESNLNFVAGTRDFEKAKSVLDISKVDWVKFDFTDQSTYEQATENVDQVFLLGPPLTLNMETIILPFLDFLQSKGILRVVYLSAMGNESLKGDLAFHFIIENHLKENHFDYTILQPSFFAQNFKNFEFENLMERGITFNVAGDGKAGFVDVQDIASVAAKVLTEVGHTRRTYRLTGPQLLDFYEAAEILTEVLGKHIVYPNPSEEAFRSALKAGGAPDFIADYMISVYGMIKSGTVAHLSPDVEKILGRVPTNLKEVLKRDFAK</sequence>
<dbReference type="Pfam" id="PF05368">
    <property type="entry name" value="NmrA"/>
    <property type="match status" value="1"/>
</dbReference>
<dbReference type="InterPro" id="IPR008030">
    <property type="entry name" value="NmrA-like"/>
</dbReference>
<dbReference type="Proteomes" id="UP001307705">
    <property type="component" value="Unassembled WGS sequence"/>
</dbReference>
<comment type="caution">
    <text evidence="2">The sequence shown here is derived from an EMBL/GenBank/DDBJ whole genome shotgun (WGS) entry which is preliminary data.</text>
</comment>
<proteinExistence type="predicted"/>
<name>A0ABQ6Q5X7_9BACT</name>
<protein>
    <submittedName>
        <fullName evidence="2">SDR family oxidoreductase</fullName>
    </submittedName>
</protein>
<reference evidence="2 3" key="1">
    <citation type="submission" date="2023-08" db="EMBL/GenBank/DDBJ databases">
        <title>Draft genome sequence of Algoriphagus taiwanensis.</title>
        <authorList>
            <person name="Takatani N."/>
            <person name="Hosokawa M."/>
            <person name="Sawabe T."/>
        </authorList>
    </citation>
    <scope>NUCLEOTIDE SEQUENCE [LARGE SCALE GENOMIC DNA]</scope>
    <source>
        <strain evidence="2 3">JCM 19755</strain>
    </source>
</reference>
<evidence type="ECO:0000313" key="2">
    <source>
        <dbReference type="EMBL" id="GMQ35511.1"/>
    </source>
</evidence>
<dbReference type="PANTHER" id="PTHR43162:SF1">
    <property type="entry name" value="PRESTALK A DIFFERENTIATION PROTEIN A"/>
    <property type="match status" value="1"/>
</dbReference>
<dbReference type="EMBL" id="BTPE01000020">
    <property type="protein sequence ID" value="GMQ35511.1"/>
    <property type="molecule type" value="Genomic_DNA"/>
</dbReference>
<dbReference type="InterPro" id="IPR051604">
    <property type="entry name" value="Ergot_Alk_Oxidoreductase"/>
</dbReference>
<dbReference type="InterPro" id="IPR036291">
    <property type="entry name" value="NAD(P)-bd_dom_sf"/>
</dbReference>
<keyword evidence="3" id="KW-1185">Reference proteome</keyword>
<dbReference type="PANTHER" id="PTHR43162">
    <property type="match status" value="1"/>
</dbReference>
<feature type="domain" description="NmrA-like" evidence="1">
    <location>
        <begin position="1"/>
        <end position="259"/>
    </location>
</feature>
<dbReference type="Gene3D" id="3.40.50.720">
    <property type="entry name" value="NAD(P)-binding Rossmann-like Domain"/>
    <property type="match status" value="1"/>
</dbReference>